<evidence type="ECO:0000313" key="10">
    <source>
        <dbReference type="Proteomes" id="UP000694892"/>
    </source>
</evidence>
<protein>
    <recommendedName>
        <fullName evidence="11">G-protein coupled receptors family 1 profile domain-containing protein</fullName>
    </recommendedName>
</protein>
<organism evidence="9 10">
    <name type="scientific">Xenopus laevis</name>
    <name type="common">African clawed frog</name>
    <dbReference type="NCBI Taxonomy" id="8355"/>
    <lineage>
        <taxon>Eukaryota</taxon>
        <taxon>Metazoa</taxon>
        <taxon>Chordata</taxon>
        <taxon>Craniata</taxon>
        <taxon>Vertebrata</taxon>
        <taxon>Euteleostomi</taxon>
        <taxon>Amphibia</taxon>
        <taxon>Batrachia</taxon>
        <taxon>Anura</taxon>
        <taxon>Pipoidea</taxon>
        <taxon>Pipidae</taxon>
        <taxon>Xenopodinae</taxon>
        <taxon>Xenopus</taxon>
        <taxon>Xenopus</taxon>
    </lineage>
</organism>
<evidence type="ECO:0000256" key="2">
    <source>
        <dbReference type="ARBA" id="ARBA00022475"/>
    </source>
</evidence>
<dbReference type="PANTHER" id="PTHR26453">
    <property type="entry name" value="OLFACTORY RECEPTOR"/>
    <property type="match status" value="1"/>
</dbReference>
<dbReference type="GO" id="GO:0004984">
    <property type="term" value="F:olfactory receptor activity"/>
    <property type="evidence" value="ECO:0007669"/>
    <property type="project" value="InterPro"/>
</dbReference>
<keyword evidence="2" id="KW-1003">Cell membrane</keyword>
<evidence type="ECO:0000256" key="8">
    <source>
        <dbReference type="SAM" id="Phobius"/>
    </source>
</evidence>
<dbReference type="Gene3D" id="1.20.1070.10">
    <property type="entry name" value="Rhodopsin 7-helix transmembrane proteins"/>
    <property type="match status" value="1"/>
</dbReference>
<evidence type="ECO:0000256" key="7">
    <source>
        <dbReference type="ARBA" id="ARBA00023224"/>
    </source>
</evidence>
<evidence type="ECO:0000256" key="6">
    <source>
        <dbReference type="ARBA" id="ARBA00023136"/>
    </source>
</evidence>
<accession>A0A974HUR2</accession>
<reference evidence="10" key="1">
    <citation type="journal article" date="2016" name="Nature">
        <title>Genome evolution in the allotetraploid frog Xenopus laevis.</title>
        <authorList>
            <person name="Session A.M."/>
            <person name="Uno Y."/>
            <person name="Kwon T."/>
            <person name="Chapman J.A."/>
            <person name="Toyoda A."/>
            <person name="Takahashi S."/>
            <person name="Fukui A."/>
            <person name="Hikosaka A."/>
            <person name="Suzuki A."/>
            <person name="Kondo M."/>
            <person name="van Heeringen S.J."/>
            <person name="Quigley I."/>
            <person name="Heinz S."/>
            <person name="Ogino H."/>
            <person name="Ochi H."/>
            <person name="Hellsten U."/>
            <person name="Lyons J.B."/>
            <person name="Simakov O."/>
            <person name="Putnam N."/>
            <person name="Stites J."/>
            <person name="Kuroki Y."/>
            <person name="Tanaka T."/>
            <person name="Michiue T."/>
            <person name="Watanabe M."/>
            <person name="Bogdanovic O."/>
            <person name="Lister R."/>
            <person name="Georgiou G."/>
            <person name="Paranjpe S.S."/>
            <person name="van Kruijsbergen I."/>
            <person name="Shu S."/>
            <person name="Carlson J."/>
            <person name="Kinoshita T."/>
            <person name="Ohta Y."/>
            <person name="Mawaribuchi S."/>
            <person name="Jenkins J."/>
            <person name="Grimwood J."/>
            <person name="Schmutz J."/>
            <person name="Mitros T."/>
            <person name="Mozaffari S.V."/>
            <person name="Suzuki Y."/>
            <person name="Haramoto Y."/>
            <person name="Yamamoto T.S."/>
            <person name="Takagi C."/>
            <person name="Heald R."/>
            <person name="Miller K."/>
            <person name="Haudenschild C."/>
            <person name="Kitzman J."/>
            <person name="Nakayama T."/>
            <person name="Izutsu Y."/>
            <person name="Robert J."/>
            <person name="Fortriede J."/>
            <person name="Burns K."/>
            <person name="Lotay V."/>
            <person name="Karimi K."/>
            <person name="Yasuoka Y."/>
            <person name="Dichmann D.S."/>
            <person name="Flajnik M.F."/>
            <person name="Houston D.W."/>
            <person name="Shendure J."/>
            <person name="DuPasquier L."/>
            <person name="Vize P.D."/>
            <person name="Zorn A.M."/>
            <person name="Ito M."/>
            <person name="Marcotte E.M."/>
            <person name="Wallingford J.B."/>
            <person name="Ito Y."/>
            <person name="Asashima M."/>
            <person name="Ueno N."/>
            <person name="Matsuda Y."/>
            <person name="Veenstra G.J."/>
            <person name="Fujiyama A."/>
            <person name="Harland R.M."/>
            <person name="Taira M."/>
            <person name="Rokhsar D.S."/>
        </authorList>
    </citation>
    <scope>NUCLEOTIDE SEQUENCE [LARGE SCALE GENOMIC DNA]</scope>
    <source>
        <strain evidence="10">J</strain>
    </source>
</reference>
<keyword evidence="6 8" id="KW-0472">Membrane</keyword>
<evidence type="ECO:0000313" key="9">
    <source>
        <dbReference type="EMBL" id="OCT90736.1"/>
    </source>
</evidence>
<evidence type="ECO:0000256" key="5">
    <source>
        <dbReference type="ARBA" id="ARBA00022989"/>
    </source>
</evidence>
<evidence type="ECO:0000256" key="4">
    <source>
        <dbReference type="ARBA" id="ARBA00022692"/>
    </source>
</evidence>
<dbReference type="GO" id="GO:0005886">
    <property type="term" value="C:plasma membrane"/>
    <property type="evidence" value="ECO:0007669"/>
    <property type="project" value="UniProtKB-SubCell"/>
</dbReference>
<evidence type="ECO:0000256" key="1">
    <source>
        <dbReference type="ARBA" id="ARBA00004651"/>
    </source>
</evidence>
<dbReference type="EMBL" id="CM004470">
    <property type="protein sequence ID" value="OCT90736.1"/>
    <property type="molecule type" value="Genomic_DNA"/>
</dbReference>
<feature type="transmembrane region" description="Helical" evidence="8">
    <location>
        <begin position="37"/>
        <end position="56"/>
    </location>
</feature>
<evidence type="ECO:0008006" key="11">
    <source>
        <dbReference type="Google" id="ProtNLM"/>
    </source>
</evidence>
<dbReference type="AlphaFoldDB" id="A0A974HUR2"/>
<keyword evidence="3" id="KW-0716">Sensory transduction</keyword>
<keyword evidence="5 8" id="KW-1133">Transmembrane helix</keyword>
<comment type="subcellular location">
    <subcellularLocation>
        <location evidence="1">Cell membrane</location>
        <topology evidence="1">Multi-pass membrane protein</topology>
    </subcellularLocation>
</comment>
<sequence>MYFLLRYPIFFTSNIVPNMLILVGGGTMSVNGCITQFYLLGVPAIAQCLLLAAVSFDRYVTKCKSLHYNTILTQTL</sequence>
<dbReference type="GO" id="GO:0007186">
    <property type="term" value="P:G protein-coupled receptor signaling pathway"/>
    <property type="evidence" value="ECO:0007669"/>
    <property type="project" value="InterPro"/>
</dbReference>
<dbReference type="Pfam" id="PF13853">
    <property type="entry name" value="7tm_4"/>
    <property type="match status" value="1"/>
</dbReference>
<gene>
    <name evidence="9" type="ORF">XELAEV_18019353mg</name>
</gene>
<dbReference type="SUPFAM" id="SSF81321">
    <property type="entry name" value="Family A G protein-coupled receptor-like"/>
    <property type="match status" value="1"/>
</dbReference>
<dbReference type="InterPro" id="IPR000725">
    <property type="entry name" value="Olfact_rcpt"/>
</dbReference>
<proteinExistence type="predicted"/>
<feature type="transmembrane region" description="Helical" evidence="8">
    <location>
        <begin position="7"/>
        <end position="25"/>
    </location>
</feature>
<evidence type="ECO:0000256" key="3">
    <source>
        <dbReference type="ARBA" id="ARBA00022606"/>
    </source>
</evidence>
<keyword evidence="7" id="KW-0807">Transducer</keyword>
<dbReference type="Proteomes" id="UP000694892">
    <property type="component" value="Chromosome 3L"/>
</dbReference>
<name>A0A974HUR2_XENLA</name>
<keyword evidence="4 8" id="KW-0812">Transmembrane</keyword>